<dbReference type="Gramene" id="AET7Gv20583800.7">
    <property type="protein sequence ID" value="AET7Gv20583800.7"/>
    <property type="gene ID" value="AET7Gv20583800"/>
</dbReference>
<dbReference type="Proteomes" id="UP000015105">
    <property type="component" value="Chromosome 7D"/>
</dbReference>
<dbReference type="EnsemblPlants" id="AET7Gv20583800.6">
    <property type="protein sequence ID" value="AET7Gv20583800.6"/>
    <property type="gene ID" value="AET7Gv20583800"/>
</dbReference>
<organism evidence="1 2">
    <name type="scientific">Aegilops tauschii subsp. strangulata</name>
    <name type="common">Goatgrass</name>
    <dbReference type="NCBI Taxonomy" id="200361"/>
    <lineage>
        <taxon>Eukaryota</taxon>
        <taxon>Viridiplantae</taxon>
        <taxon>Streptophyta</taxon>
        <taxon>Embryophyta</taxon>
        <taxon>Tracheophyta</taxon>
        <taxon>Spermatophyta</taxon>
        <taxon>Magnoliopsida</taxon>
        <taxon>Liliopsida</taxon>
        <taxon>Poales</taxon>
        <taxon>Poaceae</taxon>
        <taxon>BOP clade</taxon>
        <taxon>Pooideae</taxon>
        <taxon>Triticodae</taxon>
        <taxon>Triticeae</taxon>
        <taxon>Triticinae</taxon>
        <taxon>Aegilops</taxon>
    </lineage>
</organism>
<dbReference type="EnsemblPlants" id="AET7Gv20583800.7">
    <property type="protein sequence ID" value="AET7Gv20583800.7"/>
    <property type="gene ID" value="AET7Gv20583800"/>
</dbReference>
<reference evidence="1" key="3">
    <citation type="journal article" date="2017" name="Nature">
        <title>Genome sequence of the progenitor of the wheat D genome Aegilops tauschii.</title>
        <authorList>
            <person name="Luo M.C."/>
            <person name="Gu Y.Q."/>
            <person name="Puiu D."/>
            <person name="Wang H."/>
            <person name="Twardziok S.O."/>
            <person name="Deal K.R."/>
            <person name="Huo N."/>
            <person name="Zhu T."/>
            <person name="Wang L."/>
            <person name="Wang Y."/>
            <person name="McGuire P.E."/>
            <person name="Liu S."/>
            <person name="Long H."/>
            <person name="Ramasamy R.K."/>
            <person name="Rodriguez J.C."/>
            <person name="Van S.L."/>
            <person name="Yuan L."/>
            <person name="Wang Z."/>
            <person name="Xia Z."/>
            <person name="Xiao L."/>
            <person name="Anderson O.D."/>
            <person name="Ouyang S."/>
            <person name="Liang Y."/>
            <person name="Zimin A.V."/>
            <person name="Pertea G."/>
            <person name="Qi P."/>
            <person name="Bennetzen J.L."/>
            <person name="Dai X."/>
            <person name="Dawson M.W."/>
            <person name="Muller H.G."/>
            <person name="Kugler K."/>
            <person name="Rivarola-Duarte L."/>
            <person name="Spannagl M."/>
            <person name="Mayer K.F.X."/>
            <person name="Lu F.H."/>
            <person name="Bevan M.W."/>
            <person name="Leroy P."/>
            <person name="Li P."/>
            <person name="You F.M."/>
            <person name="Sun Q."/>
            <person name="Liu Z."/>
            <person name="Lyons E."/>
            <person name="Wicker T."/>
            <person name="Salzberg S.L."/>
            <person name="Devos K.M."/>
            <person name="Dvorak J."/>
        </authorList>
    </citation>
    <scope>NUCLEOTIDE SEQUENCE [LARGE SCALE GENOMIC DNA]</scope>
    <source>
        <strain evidence="1">cv. AL8/78</strain>
    </source>
</reference>
<reference evidence="2" key="2">
    <citation type="journal article" date="2017" name="Nat. Plants">
        <title>The Aegilops tauschii genome reveals multiple impacts of transposons.</title>
        <authorList>
            <person name="Zhao G."/>
            <person name="Zou C."/>
            <person name="Li K."/>
            <person name="Wang K."/>
            <person name="Li T."/>
            <person name="Gao L."/>
            <person name="Zhang X."/>
            <person name="Wang H."/>
            <person name="Yang Z."/>
            <person name="Liu X."/>
            <person name="Jiang W."/>
            <person name="Mao L."/>
            <person name="Kong X."/>
            <person name="Jiao Y."/>
            <person name="Jia J."/>
        </authorList>
    </citation>
    <scope>NUCLEOTIDE SEQUENCE [LARGE SCALE GENOMIC DNA]</scope>
    <source>
        <strain evidence="2">cv. AL8/78</strain>
    </source>
</reference>
<dbReference type="Gramene" id="AET7Gv20583800.9">
    <property type="protein sequence ID" value="AET7Gv20583800.9"/>
    <property type="gene ID" value="AET7Gv20583800"/>
</dbReference>
<reference evidence="1" key="5">
    <citation type="journal article" date="2021" name="G3 (Bethesda)">
        <title>Aegilops tauschii genome assembly Aet v5.0 features greater sequence contiguity and improved annotation.</title>
        <authorList>
            <person name="Wang L."/>
            <person name="Zhu T."/>
            <person name="Rodriguez J.C."/>
            <person name="Deal K.R."/>
            <person name="Dubcovsky J."/>
            <person name="McGuire P.E."/>
            <person name="Lux T."/>
            <person name="Spannagl M."/>
            <person name="Mayer K.F.X."/>
            <person name="Baldrich P."/>
            <person name="Meyers B.C."/>
            <person name="Huo N."/>
            <person name="Gu Y.Q."/>
            <person name="Zhou H."/>
            <person name="Devos K.M."/>
            <person name="Bennetzen J.L."/>
            <person name="Unver T."/>
            <person name="Budak H."/>
            <person name="Gulick P.J."/>
            <person name="Galiba G."/>
            <person name="Kalapos B."/>
            <person name="Nelson D.R."/>
            <person name="Li P."/>
            <person name="You F.M."/>
            <person name="Luo M.C."/>
            <person name="Dvorak J."/>
        </authorList>
    </citation>
    <scope>NUCLEOTIDE SEQUENCE [LARGE SCALE GENOMIC DNA]</scope>
    <source>
        <strain evidence="1">cv. AL8/78</strain>
    </source>
</reference>
<proteinExistence type="predicted"/>
<dbReference type="EnsemblPlants" id="AET7Gv20583800.9">
    <property type="protein sequence ID" value="AET7Gv20583800.9"/>
    <property type="gene ID" value="AET7Gv20583800"/>
</dbReference>
<dbReference type="AlphaFoldDB" id="A0A453RHK5"/>
<reference evidence="1" key="4">
    <citation type="submission" date="2019-03" db="UniProtKB">
        <authorList>
            <consortium name="EnsemblPlants"/>
        </authorList>
    </citation>
    <scope>IDENTIFICATION</scope>
</reference>
<sequence>MLDLNEEAGSSIVFPSVFTQGDMPIFAEKQDALNRLSVVTATCSTLPSFSLIHLVLLLRLSYLCSQRLFSLSLATIISPQVRTNVFIHAPGKLSITFIPCHFLPGRPTPSHPSP</sequence>
<protein>
    <submittedName>
        <fullName evidence="1">Uncharacterized protein</fullName>
    </submittedName>
</protein>
<dbReference type="EnsemblPlants" id="AET7Gv20583800.8">
    <property type="protein sequence ID" value="AET7Gv20583800.8"/>
    <property type="gene ID" value="AET7Gv20583800"/>
</dbReference>
<reference evidence="2" key="1">
    <citation type="journal article" date="2014" name="Science">
        <title>Ancient hybridizations among the ancestral genomes of bread wheat.</title>
        <authorList>
            <consortium name="International Wheat Genome Sequencing Consortium,"/>
            <person name="Marcussen T."/>
            <person name="Sandve S.R."/>
            <person name="Heier L."/>
            <person name="Spannagl M."/>
            <person name="Pfeifer M."/>
            <person name="Jakobsen K.S."/>
            <person name="Wulff B.B."/>
            <person name="Steuernagel B."/>
            <person name="Mayer K.F."/>
            <person name="Olsen O.A."/>
        </authorList>
    </citation>
    <scope>NUCLEOTIDE SEQUENCE [LARGE SCALE GENOMIC DNA]</scope>
    <source>
        <strain evidence="2">cv. AL8/78</strain>
    </source>
</reference>
<keyword evidence="2" id="KW-1185">Reference proteome</keyword>
<evidence type="ECO:0000313" key="1">
    <source>
        <dbReference type="EnsemblPlants" id="AET7Gv20583800.9"/>
    </source>
</evidence>
<dbReference type="Gramene" id="AET7Gv20583800.8">
    <property type="protein sequence ID" value="AET7Gv20583800.8"/>
    <property type="gene ID" value="AET7Gv20583800"/>
</dbReference>
<name>A0A453RHK5_AEGTS</name>
<accession>A0A453RHK5</accession>
<evidence type="ECO:0000313" key="2">
    <source>
        <dbReference type="Proteomes" id="UP000015105"/>
    </source>
</evidence>
<dbReference type="Gramene" id="AET7Gv20583800.6">
    <property type="protein sequence ID" value="AET7Gv20583800.6"/>
    <property type="gene ID" value="AET7Gv20583800"/>
</dbReference>